<evidence type="ECO:0000256" key="4">
    <source>
        <dbReference type="ARBA" id="ARBA00023163"/>
    </source>
</evidence>
<dbReference type="SUPFAM" id="SSF46785">
    <property type="entry name" value="Winged helix' DNA-binding domain"/>
    <property type="match status" value="2"/>
</dbReference>
<keyword evidence="4" id="KW-0804">Transcription</keyword>
<reference evidence="6 7" key="1">
    <citation type="journal article" date="2013" name="Stand. Genomic Sci.">
        <title>Genome sequence of the reddish-pigmented Rubellimicrobium thermophilum type strain (DSM 16684(T)), a member of the Roseobacter clade.</title>
        <authorList>
            <person name="Fiebig A."/>
            <person name="Riedel T."/>
            <person name="Gronow S."/>
            <person name="Petersen J."/>
            <person name="Klenk H.P."/>
            <person name="Goker M."/>
        </authorList>
    </citation>
    <scope>NUCLEOTIDE SEQUENCE [LARGE SCALE GENOMIC DNA]</scope>
    <source>
        <strain evidence="6 7">DSM 16684</strain>
    </source>
</reference>
<evidence type="ECO:0000256" key="3">
    <source>
        <dbReference type="ARBA" id="ARBA00023125"/>
    </source>
</evidence>
<evidence type="ECO:0000313" key="6">
    <source>
        <dbReference type="EMBL" id="EPX87434.1"/>
    </source>
</evidence>
<feature type="domain" description="HTH lysR-type" evidence="5">
    <location>
        <begin position="8"/>
        <end position="65"/>
    </location>
</feature>
<dbReference type="PRINTS" id="PR00039">
    <property type="entry name" value="HTHLYSR"/>
</dbReference>
<comment type="caution">
    <text evidence="6">The sequence shown here is derived from an EMBL/GenBank/DDBJ whole genome shotgun (WGS) entry which is preliminary data.</text>
</comment>
<dbReference type="PANTHER" id="PTHR30419:SF8">
    <property type="entry name" value="NITROGEN ASSIMILATION TRANSCRIPTIONAL ACTIVATOR-RELATED"/>
    <property type="match status" value="1"/>
</dbReference>
<dbReference type="InterPro" id="IPR050950">
    <property type="entry name" value="HTH-type_LysR_regulators"/>
</dbReference>
<dbReference type="SUPFAM" id="SSF53850">
    <property type="entry name" value="Periplasmic binding protein-like II"/>
    <property type="match status" value="1"/>
</dbReference>
<evidence type="ECO:0000256" key="2">
    <source>
        <dbReference type="ARBA" id="ARBA00023015"/>
    </source>
</evidence>
<sequence length="401" mass="44194">MSTDVPDLDIRHLVAVAAVADLRNFRLAADQLHTSQPTLSRLIGRVEQTLGIEVFRRGWSGAETTREGDLVCQFARSIRQALGAAEARLFAGRRTHPRLERSLGIGDLRIIDAARRTGGATAAALELGCSQPVVSRTLTRVQQHLALPLFQRSGSGLRPLPAAQELGDLHGRIAAALCALRDQLQAEEGQLAGRVAIGILPFSGQVLIPRVFARLSEDHPRARLVLVPGTYPGLVSALRRGEIEGLVGIMRKETCPADLIETPLSEEEFTIFARKDHPVHVRARRLEDLRDERWLLPPYGSPVRAYMERLFGQHEMMPHIQTCEIQFFSAVEQMVAESNAVAVQTYSAAGLRNLRPDLRKVAVPLPGEPALIGLTTLRGAREEPVFAEFRRLLTDAARTWA</sequence>
<evidence type="ECO:0000313" key="7">
    <source>
        <dbReference type="Proteomes" id="UP000015346"/>
    </source>
</evidence>
<name>S9SLY2_9RHOB</name>
<dbReference type="Pfam" id="PF03466">
    <property type="entry name" value="LysR_substrate"/>
    <property type="match status" value="1"/>
</dbReference>
<feature type="domain" description="HTH lysR-type" evidence="5">
    <location>
        <begin position="103"/>
        <end position="160"/>
    </location>
</feature>
<dbReference type="PROSITE" id="PS50931">
    <property type="entry name" value="HTH_LYSR"/>
    <property type="match status" value="2"/>
</dbReference>
<dbReference type="GO" id="GO:0005829">
    <property type="term" value="C:cytosol"/>
    <property type="evidence" value="ECO:0007669"/>
    <property type="project" value="TreeGrafter"/>
</dbReference>
<protein>
    <submittedName>
        <fullName evidence="6">Transcriptional regulator</fullName>
    </submittedName>
</protein>
<dbReference type="InterPro" id="IPR036390">
    <property type="entry name" value="WH_DNA-bd_sf"/>
</dbReference>
<dbReference type="GO" id="GO:0003677">
    <property type="term" value="F:DNA binding"/>
    <property type="evidence" value="ECO:0007669"/>
    <property type="project" value="UniProtKB-KW"/>
</dbReference>
<dbReference type="RefSeq" id="WP_021096613.1">
    <property type="nucleotide sequence ID" value="NZ_KE557320.1"/>
</dbReference>
<evidence type="ECO:0000259" key="5">
    <source>
        <dbReference type="PROSITE" id="PS50931"/>
    </source>
</evidence>
<keyword evidence="7" id="KW-1185">Reference proteome</keyword>
<dbReference type="Proteomes" id="UP000015346">
    <property type="component" value="Unassembled WGS sequence"/>
</dbReference>
<dbReference type="Pfam" id="PF00126">
    <property type="entry name" value="HTH_1"/>
    <property type="match status" value="2"/>
</dbReference>
<accession>S9SLY2</accession>
<dbReference type="PANTHER" id="PTHR30419">
    <property type="entry name" value="HTH-TYPE TRANSCRIPTIONAL REGULATOR YBHD"/>
    <property type="match status" value="1"/>
</dbReference>
<dbReference type="STRING" id="1123069.ruthe_00504"/>
<dbReference type="InterPro" id="IPR000847">
    <property type="entry name" value="LysR_HTH_N"/>
</dbReference>
<dbReference type="HOGENOM" id="CLU_039613_6_0_5"/>
<dbReference type="EMBL" id="AOLV01000007">
    <property type="protein sequence ID" value="EPX87434.1"/>
    <property type="molecule type" value="Genomic_DNA"/>
</dbReference>
<organism evidence="6 7">
    <name type="scientific">Rubellimicrobium thermophilum DSM 16684</name>
    <dbReference type="NCBI Taxonomy" id="1123069"/>
    <lineage>
        <taxon>Bacteria</taxon>
        <taxon>Pseudomonadati</taxon>
        <taxon>Pseudomonadota</taxon>
        <taxon>Alphaproteobacteria</taxon>
        <taxon>Rhodobacterales</taxon>
        <taxon>Roseobacteraceae</taxon>
        <taxon>Rubellimicrobium</taxon>
    </lineage>
</organism>
<dbReference type="Gene3D" id="1.10.10.10">
    <property type="entry name" value="Winged helix-like DNA-binding domain superfamily/Winged helix DNA-binding domain"/>
    <property type="match status" value="2"/>
</dbReference>
<dbReference type="InterPro" id="IPR036388">
    <property type="entry name" value="WH-like_DNA-bd_sf"/>
</dbReference>
<dbReference type="Gene3D" id="3.40.190.10">
    <property type="entry name" value="Periplasmic binding protein-like II"/>
    <property type="match status" value="2"/>
</dbReference>
<dbReference type="AlphaFoldDB" id="S9SLY2"/>
<keyword evidence="3" id="KW-0238">DNA-binding</keyword>
<comment type="similarity">
    <text evidence="1">Belongs to the LysR transcriptional regulatory family.</text>
</comment>
<keyword evidence="2" id="KW-0805">Transcription regulation</keyword>
<evidence type="ECO:0000256" key="1">
    <source>
        <dbReference type="ARBA" id="ARBA00009437"/>
    </source>
</evidence>
<dbReference type="GO" id="GO:0003700">
    <property type="term" value="F:DNA-binding transcription factor activity"/>
    <property type="evidence" value="ECO:0007669"/>
    <property type="project" value="InterPro"/>
</dbReference>
<proteinExistence type="inferred from homology"/>
<gene>
    <name evidence="6" type="ORF">ruthe_00504</name>
</gene>
<dbReference type="InterPro" id="IPR005119">
    <property type="entry name" value="LysR_subst-bd"/>
</dbReference>